<reference evidence="2" key="1">
    <citation type="submission" date="2017-09" db="EMBL/GenBank/DDBJ databases">
        <title>Depth-based differentiation of microbial function through sediment-hosted aquifers and enrichment of novel symbionts in the deep terrestrial subsurface.</title>
        <authorList>
            <person name="Probst A.J."/>
            <person name="Ladd B."/>
            <person name="Jarett J.K."/>
            <person name="Geller-Mcgrath D.E."/>
            <person name="Sieber C.M.K."/>
            <person name="Emerson J.B."/>
            <person name="Anantharaman K."/>
            <person name="Thomas B.C."/>
            <person name="Malmstrom R."/>
            <person name="Stieglmeier M."/>
            <person name="Klingl A."/>
            <person name="Woyke T."/>
            <person name="Ryan C.M."/>
            <person name="Banfield J.F."/>
        </authorList>
    </citation>
    <scope>NUCLEOTIDE SEQUENCE [LARGE SCALE GENOMIC DNA]</scope>
</reference>
<protein>
    <submittedName>
        <fullName evidence="1">Uncharacterized protein</fullName>
    </submittedName>
</protein>
<accession>A0A2H0UJN4</accession>
<proteinExistence type="predicted"/>
<dbReference type="AlphaFoldDB" id="A0A2H0UJN4"/>
<evidence type="ECO:0000313" key="2">
    <source>
        <dbReference type="Proteomes" id="UP000230706"/>
    </source>
</evidence>
<sequence length="140" mass="16217">MYIVAHVLHLDYESNSSHTTPVEESLPRERIALIDQENQNNPLPSGGGCSIRNDPMSWRKTWQEASQSPWLYRHVIIWTRQFETRLISGKASYLMLYLAVLEDLGCVFFVRIEEFGEYGEEDKVIGTFTFAQNETKTITK</sequence>
<gene>
    <name evidence="1" type="ORF">COU13_00030</name>
</gene>
<comment type="caution">
    <text evidence="1">The sequence shown here is derived from an EMBL/GenBank/DDBJ whole genome shotgun (WGS) entry which is preliminary data.</text>
</comment>
<dbReference type="Proteomes" id="UP000230706">
    <property type="component" value="Unassembled WGS sequence"/>
</dbReference>
<evidence type="ECO:0000313" key="1">
    <source>
        <dbReference type="EMBL" id="PIR86601.1"/>
    </source>
</evidence>
<dbReference type="EMBL" id="PFBF01000001">
    <property type="protein sequence ID" value="PIR86601.1"/>
    <property type="molecule type" value="Genomic_DNA"/>
</dbReference>
<name>A0A2H0UJN4_9BACT</name>
<organism evidence="1 2">
    <name type="scientific">Candidatus Kaiserbacteria bacterium CG10_big_fil_rev_8_21_14_0_10_43_70</name>
    <dbReference type="NCBI Taxonomy" id="1974605"/>
    <lineage>
        <taxon>Bacteria</taxon>
        <taxon>Candidatus Kaiseribacteriota</taxon>
    </lineage>
</organism>